<dbReference type="EMBL" id="JBHSAY010000002">
    <property type="protein sequence ID" value="MFC4129084.1"/>
    <property type="molecule type" value="Genomic_DNA"/>
</dbReference>
<protein>
    <submittedName>
        <fullName evidence="3">Amidohydrolase family protein</fullName>
    </submittedName>
</protein>
<evidence type="ECO:0000259" key="2">
    <source>
        <dbReference type="Pfam" id="PF04909"/>
    </source>
</evidence>
<dbReference type="CDD" id="cd01292">
    <property type="entry name" value="metallo-dependent_hydrolases"/>
    <property type="match status" value="1"/>
</dbReference>
<evidence type="ECO:0000313" key="3">
    <source>
        <dbReference type="EMBL" id="MFC4129084.1"/>
    </source>
</evidence>
<organism evidence="3 4">
    <name type="scientific">Hamadaea flava</name>
    <dbReference type="NCBI Taxonomy" id="1742688"/>
    <lineage>
        <taxon>Bacteria</taxon>
        <taxon>Bacillati</taxon>
        <taxon>Actinomycetota</taxon>
        <taxon>Actinomycetes</taxon>
        <taxon>Micromonosporales</taxon>
        <taxon>Micromonosporaceae</taxon>
        <taxon>Hamadaea</taxon>
    </lineage>
</organism>
<proteinExistence type="predicted"/>
<dbReference type="InterPro" id="IPR032466">
    <property type="entry name" value="Metal_Hydrolase"/>
</dbReference>
<evidence type="ECO:0000313" key="4">
    <source>
        <dbReference type="Proteomes" id="UP001595816"/>
    </source>
</evidence>
<dbReference type="Pfam" id="PF04909">
    <property type="entry name" value="Amidohydro_2"/>
    <property type="match status" value="1"/>
</dbReference>
<evidence type="ECO:0000256" key="1">
    <source>
        <dbReference type="ARBA" id="ARBA00023239"/>
    </source>
</evidence>
<keyword evidence="1" id="KW-0456">Lyase</keyword>
<accession>A0ABV8LFI9</accession>
<feature type="domain" description="Amidohydrolase-related" evidence="2">
    <location>
        <begin position="20"/>
        <end position="256"/>
    </location>
</feature>
<sequence>MSSLTGAVFARQAQRQFAIVDAHAHAGPYSLFFIPDNGPDAMVRVMDRCGVSRTVFSSHLAIQLDASAGNDATAAAVSAHPGRLSGYLVVNPWQDPHAEVERYAGDPRFSGIKLHPSLHHYALTGPRYAAAFEYAAHTGCPVLTHTYAGSEWDDLSVVAAVAERYPNVTILAGHSGITPTGFDAAIAVARRMPNVVLEVCGSFIRGDDITRMVAELGPDRVVFGSDFPFIDLRMSLGRVIFAQLNDDERAAVLGGTMLSLLGRQRSAHDTLRGVA</sequence>
<dbReference type="Gene3D" id="3.20.20.140">
    <property type="entry name" value="Metal-dependent hydrolases"/>
    <property type="match status" value="1"/>
</dbReference>
<name>A0ABV8LFI9_9ACTN</name>
<dbReference type="InterPro" id="IPR006680">
    <property type="entry name" value="Amidohydro-rel"/>
</dbReference>
<dbReference type="RefSeq" id="WP_253763253.1">
    <property type="nucleotide sequence ID" value="NZ_JAMZDZ010000001.1"/>
</dbReference>
<dbReference type="PANTHER" id="PTHR21240">
    <property type="entry name" value="2-AMINO-3-CARBOXYLMUCONATE-6-SEMIALDEHYDE DECARBOXYLASE"/>
    <property type="match status" value="1"/>
</dbReference>
<gene>
    <name evidence="3" type="ORF">ACFOZ4_00460</name>
</gene>
<dbReference type="PANTHER" id="PTHR21240:SF28">
    <property type="entry name" value="ISO-OROTATE DECARBOXYLASE (EUROFUNG)"/>
    <property type="match status" value="1"/>
</dbReference>
<dbReference type="InterPro" id="IPR032465">
    <property type="entry name" value="ACMSD"/>
</dbReference>
<keyword evidence="4" id="KW-1185">Reference proteome</keyword>
<comment type="caution">
    <text evidence="3">The sequence shown here is derived from an EMBL/GenBank/DDBJ whole genome shotgun (WGS) entry which is preliminary data.</text>
</comment>
<reference evidence="4" key="1">
    <citation type="journal article" date="2019" name="Int. J. Syst. Evol. Microbiol.">
        <title>The Global Catalogue of Microorganisms (GCM) 10K type strain sequencing project: providing services to taxonomists for standard genome sequencing and annotation.</title>
        <authorList>
            <consortium name="The Broad Institute Genomics Platform"/>
            <consortium name="The Broad Institute Genome Sequencing Center for Infectious Disease"/>
            <person name="Wu L."/>
            <person name="Ma J."/>
        </authorList>
    </citation>
    <scope>NUCLEOTIDE SEQUENCE [LARGE SCALE GENOMIC DNA]</scope>
    <source>
        <strain evidence="4">CGMCC 4.7289</strain>
    </source>
</reference>
<dbReference type="Proteomes" id="UP001595816">
    <property type="component" value="Unassembled WGS sequence"/>
</dbReference>
<dbReference type="SUPFAM" id="SSF51556">
    <property type="entry name" value="Metallo-dependent hydrolases"/>
    <property type="match status" value="1"/>
</dbReference>